<protein>
    <recommendedName>
        <fullName evidence="6">RGS domain-containing protein</fullName>
    </recommendedName>
</protein>
<dbReference type="InterPro" id="IPR044926">
    <property type="entry name" value="RGS_subdomain_2"/>
</dbReference>
<feature type="transmembrane region" description="Helical" evidence="5">
    <location>
        <begin position="6"/>
        <end position="27"/>
    </location>
</feature>
<dbReference type="GO" id="GO:0004930">
    <property type="term" value="F:G protein-coupled receptor activity"/>
    <property type="evidence" value="ECO:0007669"/>
    <property type="project" value="InterPro"/>
</dbReference>
<dbReference type="STRING" id="1314790.A0A1Y1YIP1"/>
<dbReference type="GO" id="GO:0016020">
    <property type="term" value="C:membrane"/>
    <property type="evidence" value="ECO:0007669"/>
    <property type="project" value="UniProtKB-SubCell"/>
</dbReference>
<dbReference type="PRINTS" id="PR01301">
    <property type="entry name" value="RGSPROTEIN"/>
</dbReference>
<dbReference type="OrthoDB" id="196547at2759"/>
<organism evidence="7 8">
    <name type="scientific">Basidiobolus meristosporus CBS 931.73</name>
    <dbReference type="NCBI Taxonomy" id="1314790"/>
    <lineage>
        <taxon>Eukaryota</taxon>
        <taxon>Fungi</taxon>
        <taxon>Fungi incertae sedis</taxon>
        <taxon>Zoopagomycota</taxon>
        <taxon>Entomophthoromycotina</taxon>
        <taxon>Basidiobolomycetes</taxon>
        <taxon>Basidiobolales</taxon>
        <taxon>Basidiobolaceae</taxon>
        <taxon>Basidiobolus</taxon>
    </lineage>
</organism>
<dbReference type="CDD" id="cd07440">
    <property type="entry name" value="RGS"/>
    <property type="match status" value="1"/>
</dbReference>
<feature type="domain" description="RGS" evidence="6">
    <location>
        <begin position="346"/>
        <end position="465"/>
    </location>
</feature>
<evidence type="ECO:0000313" key="7">
    <source>
        <dbReference type="EMBL" id="ORX97880.1"/>
    </source>
</evidence>
<gene>
    <name evidence="7" type="ORF">K493DRAFT_313890</name>
</gene>
<dbReference type="InterPro" id="IPR036305">
    <property type="entry name" value="RGS_sf"/>
</dbReference>
<dbReference type="Proteomes" id="UP000193498">
    <property type="component" value="Unassembled WGS sequence"/>
</dbReference>
<evidence type="ECO:0000256" key="4">
    <source>
        <dbReference type="ARBA" id="ARBA00023136"/>
    </source>
</evidence>
<feature type="transmembrane region" description="Helical" evidence="5">
    <location>
        <begin position="258"/>
        <end position="278"/>
    </location>
</feature>
<accession>A0A1Y1YIP1</accession>
<dbReference type="Pfam" id="PF00615">
    <property type="entry name" value="RGS"/>
    <property type="match status" value="1"/>
</dbReference>
<reference evidence="7 8" key="1">
    <citation type="submission" date="2016-07" db="EMBL/GenBank/DDBJ databases">
        <title>Pervasive Adenine N6-methylation of Active Genes in Fungi.</title>
        <authorList>
            <consortium name="DOE Joint Genome Institute"/>
            <person name="Mondo S.J."/>
            <person name="Dannebaum R.O."/>
            <person name="Kuo R.C."/>
            <person name="Labutti K."/>
            <person name="Haridas S."/>
            <person name="Kuo A."/>
            <person name="Salamov A."/>
            <person name="Ahrendt S.R."/>
            <person name="Lipzen A."/>
            <person name="Sullivan W."/>
            <person name="Andreopoulos W.B."/>
            <person name="Clum A."/>
            <person name="Lindquist E."/>
            <person name="Daum C."/>
            <person name="Ramamoorthy G.K."/>
            <person name="Gryganskyi A."/>
            <person name="Culley D."/>
            <person name="Magnuson J.K."/>
            <person name="James T.Y."/>
            <person name="O'Malley M.A."/>
            <person name="Stajich J.E."/>
            <person name="Spatafora J.W."/>
            <person name="Visel A."/>
            <person name="Grigoriev I.V."/>
        </authorList>
    </citation>
    <scope>NUCLEOTIDE SEQUENCE [LARGE SCALE GENOMIC DNA]</scope>
    <source>
        <strain evidence="7 8">CBS 931.73</strain>
    </source>
</reference>
<evidence type="ECO:0000256" key="3">
    <source>
        <dbReference type="ARBA" id="ARBA00022989"/>
    </source>
</evidence>
<feature type="transmembrane region" description="Helical" evidence="5">
    <location>
        <begin position="224"/>
        <end position="246"/>
    </location>
</feature>
<dbReference type="Gene3D" id="1.10.167.10">
    <property type="entry name" value="Regulator of G-protein Signalling 4, domain 2"/>
    <property type="match status" value="1"/>
</dbReference>
<keyword evidence="4 5" id="KW-0472">Membrane</keyword>
<dbReference type="InParanoid" id="A0A1Y1YIP1"/>
<dbReference type="PROSITE" id="PS50132">
    <property type="entry name" value="RGS"/>
    <property type="match status" value="1"/>
</dbReference>
<feature type="transmembrane region" description="Helical" evidence="5">
    <location>
        <begin position="39"/>
        <end position="59"/>
    </location>
</feature>
<dbReference type="EMBL" id="MCFE01000124">
    <property type="protein sequence ID" value="ORX97880.1"/>
    <property type="molecule type" value="Genomic_DNA"/>
</dbReference>
<proteinExistence type="predicted"/>
<evidence type="ECO:0000256" key="2">
    <source>
        <dbReference type="ARBA" id="ARBA00022692"/>
    </source>
</evidence>
<dbReference type="AlphaFoldDB" id="A0A1Y1YIP1"/>
<comment type="caution">
    <text evidence="7">The sequence shown here is derived from an EMBL/GenBank/DDBJ whole genome shotgun (WGS) entry which is preliminary data.</text>
</comment>
<dbReference type="InterPro" id="IPR016137">
    <property type="entry name" value="RGS"/>
</dbReference>
<dbReference type="InterPro" id="IPR017978">
    <property type="entry name" value="GPCR_3_C"/>
</dbReference>
<evidence type="ECO:0000259" key="6">
    <source>
        <dbReference type="PROSITE" id="PS50132"/>
    </source>
</evidence>
<keyword evidence="3 5" id="KW-1133">Transmembrane helix</keyword>
<feature type="transmembrane region" description="Helical" evidence="5">
    <location>
        <begin position="65"/>
        <end position="89"/>
    </location>
</feature>
<evidence type="ECO:0000313" key="8">
    <source>
        <dbReference type="Proteomes" id="UP000193498"/>
    </source>
</evidence>
<evidence type="ECO:0000256" key="1">
    <source>
        <dbReference type="ARBA" id="ARBA00004141"/>
    </source>
</evidence>
<evidence type="ECO:0000256" key="5">
    <source>
        <dbReference type="SAM" id="Phobius"/>
    </source>
</evidence>
<comment type="subcellular location">
    <subcellularLocation>
        <location evidence="1">Membrane</location>
        <topology evidence="1">Multi-pass membrane protein</topology>
    </subcellularLocation>
</comment>
<dbReference type="PANTHER" id="PTHR10845">
    <property type="entry name" value="REGULATOR OF G PROTEIN SIGNALING"/>
    <property type="match status" value="1"/>
</dbReference>
<sequence>MSAGLILTCVLTPLWVLQSFGSSVVFWRHRDTDYIKYRSPKLSLLMELFVCIIGVLYMLRWSLTGSIPCFVIVWITEFGYPVIYLAIIARSVRLLFLYRLSEAKLASALTNNTATKHNLKSERTVNLKKRSSNDSGMEMRNLTYPSDSSIVNSNGTRPPTTALPLEQSWFHQHRYILSSNFLNTSIGTAMVFHIMILIVLQAFSENIAIIPKVITSNCFNGWEWIPHQIFVVLYNVILFIFVIMLRNVSDAYGIRGELLYMSLVNMFFDVFFIIYFHISTLRTFDPNDYAVNLAFIPLLTFQYHMIVRPVLITRGYPSITSLFSRRTGNDLSSNINAYPLTATKVSFEQVMDNYTLWEQFKLFAVQDFSVENVLFFERCRRLKDSWTCDETGELKVEVIETEVRDVYDTFITPNARLMVNLNGKTRRQIQEALNQKNISVDIFDRAVEEVSELMFRNTYPRFIQSRRSSYLKWEDVGNV</sequence>
<feature type="transmembrane region" description="Helical" evidence="5">
    <location>
        <begin position="181"/>
        <end position="204"/>
    </location>
</feature>
<keyword evidence="8" id="KW-1185">Reference proteome</keyword>
<dbReference type="Pfam" id="PF00003">
    <property type="entry name" value="7tm_3"/>
    <property type="match status" value="1"/>
</dbReference>
<dbReference type="SMART" id="SM00315">
    <property type="entry name" value="RGS"/>
    <property type="match status" value="1"/>
</dbReference>
<dbReference type="PANTHER" id="PTHR10845:SF192">
    <property type="entry name" value="DOUBLE HIT, ISOFORM B"/>
    <property type="match status" value="1"/>
</dbReference>
<name>A0A1Y1YIP1_9FUNG</name>
<feature type="transmembrane region" description="Helical" evidence="5">
    <location>
        <begin position="290"/>
        <end position="311"/>
    </location>
</feature>
<keyword evidence="2 5" id="KW-0812">Transmembrane</keyword>
<dbReference type="SUPFAM" id="SSF48097">
    <property type="entry name" value="Regulator of G-protein signaling, RGS"/>
    <property type="match status" value="1"/>
</dbReference>